<evidence type="ECO:0000256" key="4">
    <source>
        <dbReference type="ARBA" id="ARBA00022741"/>
    </source>
</evidence>
<dbReference type="Gene3D" id="3.40.50.300">
    <property type="entry name" value="P-loop containing nucleotide triphosphate hydrolases"/>
    <property type="match status" value="3"/>
</dbReference>
<dbReference type="RefSeq" id="WP_191819349.1">
    <property type="nucleotide sequence ID" value="NZ_JACYFT010000002.1"/>
</dbReference>
<dbReference type="SMART" id="SM00382">
    <property type="entry name" value="AAA"/>
    <property type="match status" value="2"/>
</dbReference>
<evidence type="ECO:0000256" key="11">
    <source>
        <dbReference type="RuleBase" id="RU004432"/>
    </source>
</evidence>
<evidence type="ECO:0000313" key="14">
    <source>
        <dbReference type="EMBL" id="MBD8050873.1"/>
    </source>
</evidence>
<dbReference type="Pfam" id="PF17871">
    <property type="entry name" value="AAA_lid_9"/>
    <property type="match status" value="1"/>
</dbReference>
<dbReference type="FunFam" id="3.40.50.300:FF:000010">
    <property type="entry name" value="Chaperone clpB 1, putative"/>
    <property type="match status" value="1"/>
</dbReference>
<dbReference type="GO" id="GO:0005737">
    <property type="term" value="C:cytoplasm"/>
    <property type="evidence" value="ECO:0007669"/>
    <property type="project" value="UniProtKB-SubCell"/>
</dbReference>
<dbReference type="Proteomes" id="UP000647424">
    <property type="component" value="Unassembled WGS sequence"/>
</dbReference>
<dbReference type="InterPro" id="IPR004176">
    <property type="entry name" value="Clp_R_N"/>
</dbReference>
<dbReference type="AlphaFoldDB" id="A0A927ILM8"/>
<evidence type="ECO:0000256" key="9">
    <source>
        <dbReference type="ARBA" id="ARBA00026057"/>
    </source>
</evidence>
<keyword evidence="15" id="KW-1185">Reference proteome</keyword>
<keyword evidence="6 12" id="KW-0175">Coiled coil</keyword>
<comment type="function">
    <text evidence="8">Part of a stress-induced multi-chaperone system, it is involved in the recovery of the cell from heat-induced damage, in cooperation with DnaK, DnaJ and GrpE. Acts before DnaK, in the processing of protein aggregates. Protein binding stimulates the ATPase activity; ATP hydrolysis unfolds the denatured protein aggregates, which probably helps expose new hydrophobic binding sites on the surface of ClpB-bound aggregates, contributing to the solubilization and refolding of denatured protein aggregates by DnaK.</text>
</comment>
<keyword evidence="4 11" id="KW-0547">Nucleotide-binding</keyword>
<keyword evidence="3 10" id="KW-0677">Repeat</keyword>
<evidence type="ECO:0000259" key="13">
    <source>
        <dbReference type="PROSITE" id="PS51903"/>
    </source>
</evidence>
<dbReference type="Pfam" id="PF00004">
    <property type="entry name" value="AAA"/>
    <property type="match status" value="1"/>
</dbReference>
<dbReference type="Gene3D" id="1.10.8.60">
    <property type="match status" value="1"/>
</dbReference>
<dbReference type="CDD" id="cd19499">
    <property type="entry name" value="RecA-like_ClpB_Hsp104-like"/>
    <property type="match status" value="1"/>
</dbReference>
<name>A0A927ILM8_9BURK</name>
<dbReference type="InterPro" id="IPR019489">
    <property type="entry name" value="Clp_ATPase_C"/>
</dbReference>
<dbReference type="InterPro" id="IPR028299">
    <property type="entry name" value="ClpA/B_CS2"/>
</dbReference>
<feature type="coiled-coil region" evidence="12">
    <location>
        <begin position="774"/>
        <end position="801"/>
    </location>
</feature>
<dbReference type="InterPro" id="IPR036628">
    <property type="entry name" value="Clp_N_dom_sf"/>
</dbReference>
<evidence type="ECO:0000313" key="15">
    <source>
        <dbReference type="Proteomes" id="UP000647424"/>
    </source>
</evidence>
<keyword evidence="7 11" id="KW-0143">Chaperone</keyword>
<dbReference type="InterPro" id="IPR017730">
    <property type="entry name" value="Chaperonin_ClpB"/>
</dbReference>
<dbReference type="PROSITE" id="PS51903">
    <property type="entry name" value="CLP_R"/>
    <property type="match status" value="1"/>
</dbReference>
<dbReference type="InterPro" id="IPR003959">
    <property type="entry name" value="ATPase_AAA_core"/>
</dbReference>
<reference evidence="14" key="1">
    <citation type="submission" date="2020-09" db="EMBL/GenBank/DDBJ databases">
        <title>Genome seq and assembly of Limnohabitants sp.</title>
        <authorList>
            <person name="Chhetri G."/>
        </authorList>
    </citation>
    <scope>NUCLEOTIDE SEQUENCE</scope>
    <source>
        <strain evidence="14">JUR4</strain>
    </source>
</reference>
<dbReference type="InterPro" id="IPR041546">
    <property type="entry name" value="ClpA/ClpB_AAA_lid"/>
</dbReference>
<dbReference type="InterPro" id="IPR001270">
    <property type="entry name" value="ClpA/B"/>
</dbReference>
<dbReference type="InterPro" id="IPR018368">
    <property type="entry name" value="ClpA/B_CS1"/>
</dbReference>
<keyword evidence="5 11" id="KW-0067">ATP-binding</keyword>
<evidence type="ECO:0000256" key="7">
    <source>
        <dbReference type="ARBA" id="ARBA00023186"/>
    </source>
</evidence>
<dbReference type="GO" id="GO:0034605">
    <property type="term" value="P:cellular response to heat"/>
    <property type="evidence" value="ECO:0007669"/>
    <property type="project" value="TreeGrafter"/>
</dbReference>
<dbReference type="EMBL" id="JACYFT010000002">
    <property type="protein sequence ID" value="MBD8050873.1"/>
    <property type="molecule type" value="Genomic_DNA"/>
</dbReference>
<dbReference type="SMART" id="SM01086">
    <property type="entry name" value="ClpB_D2-small"/>
    <property type="match status" value="1"/>
</dbReference>
<feature type="domain" description="Clp R" evidence="13">
    <location>
        <begin position="3"/>
        <end position="144"/>
    </location>
</feature>
<evidence type="ECO:0000256" key="5">
    <source>
        <dbReference type="ARBA" id="ARBA00022840"/>
    </source>
</evidence>
<dbReference type="PANTHER" id="PTHR11638">
    <property type="entry name" value="ATP-DEPENDENT CLP PROTEASE"/>
    <property type="match status" value="1"/>
</dbReference>
<dbReference type="PROSITE" id="PS00870">
    <property type="entry name" value="CLPAB_1"/>
    <property type="match status" value="1"/>
</dbReference>
<evidence type="ECO:0000256" key="6">
    <source>
        <dbReference type="ARBA" id="ARBA00023054"/>
    </source>
</evidence>
<dbReference type="SUPFAM" id="SSF52540">
    <property type="entry name" value="P-loop containing nucleoside triphosphate hydrolases"/>
    <property type="match status" value="2"/>
</dbReference>
<comment type="similarity">
    <text evidence="1 11">Belongs to the ClpA/ClpB family.</text>
</comment>
<evidence type="ECO:0000256" key="8">
    <source>
        <dbReference type="ARBA" id="ARBA00025613"/>
    </source>
</evidence>
<proteinExistence type="inferred from homology"/>
<comment type="caution">
    <text evidence="14">The sequence shown here is derived from an EMBL/GenBank/DDBJ whole genome shotgun (WGS) entry which is preliminary data.</text>
</comment>
<comment type="subunit">
    <text evidence="9">Homohexamer. The oligomerization is ATP-dependent.</text>
</comment>
<evidence type="ECO:0000256" key="3">
    <source>
        <dbReference type="ARBA" id="ARBA00022737"/>
    </source>
</evidence>
<comment type="subunit">
    <text evidence="12">Homohexamer; The oligomerization is ATP-dependent.</text>
</comment>
<gene>
    <name evidence="12 14" type="primary">clpB</name>
    <name evidence="14" type="ORF">IC609_09975</name>
</gene>
<keyword evidence="12" id="KW-0963">Cytoplasm</keyword>
<dbReference type="FunFam" id="3.40.50.300:FF:000025">
    <property type="entry name" value="ATP-dependent Clp protease subunit"/>
    <property type="match status" value="1"/>
</dbReference>
<dbReference type="Pfam" id="PF02861">
    <property type="entry name" value="Clp_N"/>
    <property type="match status" value="1"/>
</dbReference>
<dbReference type="InterPro" id="IPR027417">
    <property type="entry name" value="P-loop_NTPase"/>
</dbReference>
<accession>A0A927ILM8</accession>
<dbReference type="SUPFAM" id="SSF81923">
    <property type="entry name" value="Double Clp-N motif"/>
    <property type="match status" value="1"/>
</dbReference>
<dbReference type="GO" id="GO:0005524">
    <property type="term" value="F:ATP binding"/>
    <property type="evidence" value="ECO:0007669"/>
    <property type="project" value="UniProtKB-UniRule"/>
</dbReference>
<dbReference type="Gene3D" id="1.10.1780.10">
    <property type="entry name" value="Clp, N-terminal domain"/>
    <property type="match status" value="1"/>
</dbReference>
<evidence type="ECO:0000256" key="10">
    <source>
        <dbReference type="PROSITE-ProRule" id="PRU01251"/>
    </source>
</evidence>
<evidence type="ECO:0000256" key="1">
    <source>
        <dbReference type="ARBA" id="ARBA00008675"/>
    </source>
</evidence>
<evidence type="ECO:0000256" key="12">
    <source>
        <dbReference type="RuleBase" id="RU362034"/>
    </source>
</evidence>
<organism evidence="14 15">
    <name type="scientific">Limnohabitans radicicola</name>
    <dbReference type="NCBI Taxonomy" id="2771427"/>
    <lineage>
        <taxon>Bacteria</taxon>
        <taxon>Pseudomonadati</taxon>
        <taxon>Pseudomonadota</taxon>
        <taxon>Betaproteobacteria</taxon>
        <taxon>Burkholderiales</taxon>
        <taxon>Comamonadaceae</taxon>
        <taxon>Limnohabitans</taxon>
    </lineage>
</organism>
<dbReference type="Pfam" id="PF07724">
    <property type="entry name" value="AAA_2"/>
    <property type="match status" value="1"/>
</dbReference>
<dbReference type="GO" id="GO:0016887">
    <property type="term" value="F:ATP hydrolysis activity"/>
    <property type="evidence" value="ECO:0007669"/>
    <property type="project" value="InterPro"/>
</dbReference>
<dbReference type="PANTHER" id="PTHR11638:SF18">
    <property type="entry name" value="HEAT SHOCK PROTEIN 104"/>
    <property type="match status" value="1"/>
</dbReference>
<dbReference type="GO" id="GO:0042026">
    <property type="term" value="P:protein refolding"/>
    <property type="evidence" value="ECO:0007669"/>
    <property type="project" value="UniProtKB-UniRule"/>
</dbReference>
<dbReference type="PROSITE" id="PS00871">
    <property type="entry name" value="CLPAB_2"/>
    <property type="match status" value="1"/>
</dbReference>
<dbReference type="Pfam" id="PF10431">
    <property type="entry name" value="ClpB_D2-small"/>
    <property type="match status" value="1"/>
</dbReference>
<sequence>MRIDKLTTKFQEALAEAQTLALGNDHAYIEPVHVLAAMLRQDEGPRALLQRAGVQVDALAIGAEAALKRLPQVSGQDQVQVGPELVKLMQAAEKESIKRGDAFIASELFLLAVTDSKGEAGRLAKEHGLSRKSLEIAIEAVRGGQNVGSADAEGQREALKKYCLDLTERARQGKLDPVIGRDDEIRRAIQVLQRRSKNNPVLIGEPGVGKTAIVEGLAQRIVAGEVPDSLKGKRVLSLDMAALLAGAKFRGEFEERLKNVLNELAKDEGQTIVFIDELHTMVGAGKAEGAMDAGNMLKPALARGELHCVGATTLDEYRKYIEKDAALERRFQKIIVNEPTVEATIAILRGLQEKYEVHHGVDITDPAIVAAAELSHRYITDRFLPDKAIDLIDEAAAKIKIEIDSKPEIIDKLDRRLIQLQIEREAVRKETDEASQKRLGLIEEEIVKLQKEAADLEEIWHAEKAQAQGSKHVREEIDLLRQQIEELTRKGDFNKVAELQYGKLPELEKRLKEAAAKESAPGQNVQHRLLRTQVGAEEIAEVVSRATGIPVSKMMQGEREKLLQMEGKLHERVVGQDEAISAVSNAIRRSRSGLSDPNRPTGSFLFLGPTGVGKTELCKALASFLFDSAEHLIRIDMSEFMEKHSVARLIGAPPGYVGYEEGGYLTEAVRRKPYSVVLLDEVEKAHPDVFNILLQVLDDGRLTDGQGRTVDFKNTVIVMTSNIGSHQIQAMVGQPYEDIKDAVWDELKSHFRPEFLNRIDETVVFHGLDAANIASIARIQLQSLRERLARVELELEVSDAAIGELAKVGFDPVFGARPLKRAIQQRLENPLSRQLLEGRFLPKSRIVVSVDPVRQPGVFEFTSQAPQD</sequence>
<dbReference type="PRINTS" id="PR00300">
    <property type="entry name" value="CLPPROTEASEA"/>
</dbReference>
<dbReference type="NCBIfam" id="TIGR03346">
    <property type="entry name" value="chaperone_ClpB"/>
    <property type="match status" value="1"/>
</dbReference>
<dbReference type="FunFam" id="3.40.50.300:FF:000120">
    <property type="entry name" value="ATP-dependent chaperone ClpB"/>
    <property type="match status" value="1"/>
</dbReference>
<keyword evidence="12" id="KW-0346">Stress response</keyword>
<dbReference type="InterPro" id="IPR003593">
    <property type="entry name" value="AAA+_ATPase"/>
</dbReference>
<evidence type="ECO:0000256" key="2">
    <source>
        <dbReference type="ARBA" id="ARBA00017574"/>
    </source>
</evidence>
<protein>
    <recommendedName>
        <fullName evidence="2 12">Chaperone protein ClpB</fullName>
    </recommendedName>
</protein>
<feature type="coiled-coil region" evidence="12">
    <location>
        <begin position="410"/>
        <end position="490"/>
    </location>
</feature>
<comment type="subcellular location">
    <subcellularLocation>
        <location evidence="12">Cytoplasm</location>
    </subcellularLocation>
</comment>
<dbReference type="InterPro" id="IPR050130">
    <property type="entry name" value="ClpA_ClpB"/>
</dbReference>
<dbReference type="CDD" id="cd00009">
    <property type="entry name" value="AAA"/>
    <property type="match status" value="1"/>
</dbReference>